<comment type="caution">
    <text evidence="4">The sequence shown here is derived from an EMBL/GenBank/DDBJ whole genome shotgun (WGS) entry which is preliminary data.</text>
</comment>
<evidence type="ECO:0000259" key="3">
    <source>
        <dbReference type="Pfam" id="PF24092"/>
    </source>
</evidence>
<evidence type="ECO:0000313" key="5">
    <source>
        <dbReference type="Proteomes" id="UP000215506"/>
    </source>
</evidence>
<name>A0A231H991_9NOCA</name>
<dbReference type="AlphaFoldDB" id="A0A231H991"/>
<dbReference type="RefSeq" id="WP_189594915.1">
    <property type="nucleotide sequence ID" value="NZ_NGAF01000004.1"/>
</dbReference>
<feature type="domain" description="DUF7373" evidence="3">
    <location>
        <begin position="253"/>
        <end position="398"/>
    </location>
</feature>
<dbReference type="InterPro" id="IPR056463">
    <property type="entry name" value="DUF7373_C"/>
</dbReference>
<evidence type="ECO:0000259" key="2">
    <source>
        <dbReference type="Pfam" id="PF24088"/>
    </source>
</evidence>
<protein>
    <submittedName>
        <fullName evidence="4">Uncharacterized protein</fullName>
    </submittedName>
</protein>
<keyword evidence="5" id="KW-1185">Reference proteome</keyword>
<organism evidence="4 5">
    <name type="scientific">Nocardia cerradoensis</name>
    <dbReference type="NCBI Taxonomy" id="85688"/>
    <lineage>
        <taxon>Bacteria</taxon>
        <taxon>Bacillati</taxon>
        <taxon>Actinomycetota</taxon>
        <taxon>Actinomycetes</taxon>
        <taxon>Mycobacteriales</taxon>
        <taxon>Nocardiaceae</taxon>
        <taxon>Nocardia</taxon>
    </lineage>
</organism>
<dbReference type="PROSITE" id="PS51257">
    <property type="entry name" value="PROKAR_LIPOPROTEIN"/>
    <property type="match status" value="1"/>
</dbReference>
<feature type="signal peptide" evidence="1">
    <location>
        <begin position="1"/>
        <end position="31"/>
    </location>
</feature>
<dbReference type="Proteomes" id="UP000215506">
    <property type="component" value="Unassembled WGS sequence"/>
</dbReference>
<keyword evidence="1" id="KW-0732">Signal</keyword>
<dbReference type="Pfam" id="PF24088">
    <property type="entry name" value="DUF7373"/>
    <property type="match status" value="1"/>
</dbReference>
<proteinExistence type="predicted"/>
<evidence type="ECO:0000256" key="1">
    <source>
        <dbReference type="SAM" id="SignalP"/>
    </source>
</evidence>
<reference evidence="4 5" key="1">
    <citation type="submission" date="2017-07" db="EMBL/GenBank/DDBJ databases">
        <title>First draft Genome Sequence of Nocardia cerradoensis isolated from human infection.</title>
        <authorList>
            <person name="Carrasco G."/>
        </authorList>
    </citation>
    <scope>NUCLEOTIDE SEQUENCE [LARGE SCALE GENOMIC DNA]</scope>
    <source>
        <strain evidence="4 5">CNM20130759</strain>
    </source>
</reference>
<dbReference type="InterPro" id="IPR055797">
    <property type="entry name" value="DUF7373"/>
</dbReference>
<gene>
    <name evidence="4" type="ORF">B7C42_02550</name>
</gene>
<feature type="domain" description="DUF7373" evidence="2">
    <location>
        <begin position="52"/>
        <end position="248"/>
    </location>
</feature>
<dbReference type="EMBL" id="NGAF01000004">
    <property type="protein sequence ID" value="OXR45425.1"/>
    <property type="molecule type" value="Genomic_DNA"/>
</dbReference>
<feature type="chain" id="PRO_5012398511" evidence="1">
    <location>
        <begin position="32"/>
        <end position="399"/>
    </location>
</feature>
<evidence type="ECO:0000313" key="4">
    <source>
        <dbReference type="EMBL" id="OXR45425.1"/>
    </source>
</evidence>
<accession>A0A231H991</accession>
<sequence length="399" mass="42792">MDRTIRRSLVFTCAALLAVLTGCGVQGTPTAAEIDVRTLDVGPYPVDRHSYDATAGSKGALAEGMRMSQAVVPAVRIDPSLTIGAGGRVVVDSTDATRRLLAAVSKPVLDRNKMVVAYVAAGSDKPGSLDSAAAATSVTDLVLRFPDESAARQAARELEDVDFGVAPDLNRKLALPKYSDAYIHYRPGIATIGTFMAYKQFVISLFIERPRSEEADLLAWVQKTLDAEVPALDHFQATAAGGLDALPVDPDGLLARAVVRDRSNRTPDVDRFAVYAAPAFVHISSDETTRQRLVDDTGMDAIAVADNSSVLRVRDADAGARMIKGLISSSGEQYEPADAPKTVPGAKCLALNSSGDPQKDSRFRCYVPYRRYVEVVNANSREDIDQRVEAAYALLANSF</sequence>
<dbReference type="Pfam" id="PF24092">
    <property type="entry name" value="DUF7373_C"/>
    <property type="match status" value="1"/>
</dbReference>